<keyword evidence="4 5" id="KW-0472">Membrane</keyword>
<evidence type="ECO:0000259" key="6">
    <source>
        <dbReference type="PROSITE" id="PS50839"/>
    </source>
</evidence>
<gene>
    <name evidence="8" type="ORF">GNP77_10500</name>
</gene>
<dbReference type="InterPro" id="IPR000160">
    <property type="entry name" value="GGDEF_dom"/>
</dbReference>
<feature type="domain" description="GGDEF" evidence="7">
    <location>
        <begin position="301"/>
        <end position="430"/>
    </location>
</feature>
<dbReference type="Proteomes" id="UP000435323">
    <property type="component" value="Unassembled WGS sequence"/>
</dbReference>
<dbReference type="SUPFAM" id="SSF55073">
    <property type="entry name" value="Nucleotide cyclase"/>
    <property type="match status" value="1"/>
</dbReference>
<evidence type="ECO:0000256" key="3">
    <source>
        <dbReference type="ARBA" id="ARBA00022989"/>
    </source>
</evidence>
<reference evidence="8 9" key="1">
    <citation type="submission" date="2019-11" db="EMBL/GenBank/DDBJ databases">
        <title>Using colonization assays and comparative genomics to discover symbiosis behaviors and factors in Vibrio fischeri.</title>
        <authorList>
            <person name="Bongrand C."/>
            <person name="Moriano-Gutierrez S."/>
            <person name="Arevalo P."/>
            <person name="Mcfall-Ngai M."/>
            <person name="Visick K."/>
            <person name="Polz M.F."/>
            <person name="Ruby E.G."/>
        </authorList>
    </citation>
    <scope>NUCLEOTIDE SEQUENCE [LARGE SCALE GENOMIC DNA]</scope>
    <source>
        <strain evidence="9">emors.3.2</strain>
    </source>
</reference>
<feature type="transmembrane region" description="Helical" evidence="5">
    <location>
        <begin position="247"/>
        <end position="265"/>
    </location>
</feature>
<dbReference type="InterPro" id="IPR042240">
    <property type="entry name" value="CHASE_sf"/>
</dbReference>
<dbReference type="InterPro" id="IPR006189">
    <property type="entry name" value="CHASE_dom"/>
</dbReference>
<dbReference type="PANTHER" id="PTHR46663:SF2">
    <property type="entry name" value="GGDEF DOMAIN-CONTAINING PROTEIN"/>
    <property type="match status" value="1"/>
</dbReference>
<sequence length="430" mass="49882">MLSFIYMSVGYFIFDLSNNLTEERNKTNMRHLLKKYESEILIKVNEYLTLSKVYKYMLFKNDSFISKNDFTSISKNLIEKNKVIKSLQLAPNGTVKYAYPEKGNENVYIDLFADKKRRGDAIYARDNRVSIMSEPLELFQGGIGLIIRTPIFVGKDFNTFWGFSIVILKVNDFLNTLSLPELRDGGYNYKLSVIQKNSNEKIVISESSSDDLVNTVEHEFSVLNQNWLISVGSPGKWINELEYTYKMYILVFFVLALSLITYMFYRLLVKKEKMYELSYIDSLTGLYNRRAFDKNAKKSFKSSILFFCDLNGFKKINDIYGHEVGDQLLIEVSKRMRSFIDSKGTIYRLGGDEFSILLNKNDNVDVHVFINELFEIISESLSLSDVVINIGISTGYSVYPVDGLILEDLIRIADKRMYQAKFQYKNRNKV</sequence>
<dbReference type="SMART" id="SM00267">
    <property type="entry name" value="GGDEF"/>
    <property type="match status" value="1"/>
</dbReference>
<dbReference type="GO" id="GO:0003824">
    <property type="term" value="F:catalytic activity"/>
    <property type="evidence" value="ECO:0007669"/>
    <property type="project" value="UniProtKB-ARBA"/>
</dbReference>
<dbReference type="SMART" id="SM01079">
    <property type="entry name" value="CHASE"/>
    <property type="match status" value="1"/>
</dbReference>
<keyword evidence="3 5" id="KW-1133">Transmembrane helix</keyword>
<dbReference type="NCBIfam" id="TIGR00254">
    <property type="entry name" value="GGDEF"/>
    <property type="match status" value="1"/>
</dbReference>
<dbReference type="GO" id="GO:0016020">
    <property type="term" value="C:membrane"/>
    <property type="evidence" value="ECO:0007669"/>
    <property type="project" value="UniProtKB-SubCell"/>
</dbReference>
<organism evidence="8 9">
    <name type="scientific">Aliivibrio fischeri</name>
    <name type="common">Vibrio fischeri</name>
    <dbReference type="NCBI Taxonomy" id="668"/>
    <lineage>
        <taxon>Bacteria</taxon>
        <taxon>Pseudomonadati</taxon>
        <taxon>Pseudomonadota</taxon>
        <taxon>Gammaproteobacteria</taxon>
        <taxon>Vibrionales</taxon>
        <taxon>Vibrionaceae</taxon>
        <taxon>Aliivibrio</taxon>
    </lineage>
</organism>
<protein>
    <submittedName>
        <fullName evidence="8">Diguanylate cyclase</fullName>
    </submittedName>
</protein>
<dbReference type="Pfam" id="PF03924">
    <property type="entry name" value="CHASE"/>
    <property type="match status" value="1"/>
</dbReference>
<dbReference type="InterPro" id="IPR029787">
    <property type="entry name" value="Nucleotide_cyclase"/>
</dbReference>
<evidence type="ECO:0000256" key="4">
    <source>
        <dbReference type="ARBA" id="ARBA00023136"/>
    </source>
</evidence>
<evidence type="ECO:0000313" key="9">
    <source>
        <dbReference type="Proteomes" id="UP000435323"/>
    </source>
</evidence>
<dbReference type="EMBL" id="WOBO01000011">
    <property type="protein sequence ID" value="MUK45809.1"/>
    <property type="molecule type" value="Genomic_DNA"/>
</dbReference>
<evidence type="ECO:0000313" key="8">
    <source>
        <dbReference type="EMBL" id="MUK45809.1"/>
    </source>
</evidence>
<dbReference type="Gene3D" id="3.30.450.350">
    <property type="entry name" value="CHASE domain"/>
    <property type="match status" value="1"/>
</dbReference>
<name>A0A6N3YX87_ALIFS</name>
<evidence type="ECO:0000259" key="7">
    <source>
        <dbReference type="PROSITE" id="PS50887"/>
    </source>
</evidence>
<dbReference type="Pfam" id="PF00990">
    <property type="entry name" value="GGDEF"/>
    <property type="match status" value="1"/>
</dbReference>
<keyword evidence="2 5" id="KW-0812">Transmembrane</keyword>
<evidence type="ECO:0000256" key="2">
    <source>
        <dbReference type="ARBA" id="ARBA00022692"/>
    </source>
</evidence>
<dbReference type="PROSITE" id="PS50839">
    <property type="entry name" value="CHASE"/>
    <property type="match status" value="1"/>
</dbReference>
<dbReference type="PANTHER" id="PTHR46663">
    <property type="entry name" value="DIGUANYLATE CYCLASE DGCT-RELATED"/>
    <property type="match status" value="1"/>
</dbReference>
<dbReference type="InterPro" id="IPR043128">
    <property type="entry name" value="Rev_trsase/Diguanyl_cyclase"/>
</dbReference>
<proteinExistence type="predicted"/>
<dbReference type="InterPro" id="IPR052163">
    <property type="entry name" value="DGC-Regulatory_Protein"/>
</dbReference>
<dbReference type="PROSITE" id="PS50887">
    <property type="entry name" value="GGDEF"/>
    <property type="match status" value="1"/>
</dbReference>
<feature type="domain" description="CHASE" evidence="6">
    <location>
        <begin position="95"/>
        <end position="230"/>
    </location>
</feature>
<comment type="subcellular location">
    <subcellularLocation>
        <location evidence="1">Membrane</location>
    </subcellularLocation>
</comment>
<dbReference type="CDD" id="cd01949">
    <property type="entry name" value="GGDEF"/>
    <property type="match status" value="1"/>
</dbReference>
<accession>A0A6N3YX87</accession>
<dbReference type="GO" id="GO:0007165">
    <property type="term" value="P:signal transduction"/>
    <property type="evidence" value="ECO:0007669"/>
    <property type="project" value="UniProtKB-ARBA"/>
</dbReference>
<evidence type="ECO:0000256" key="5">
    <source>
        <dbReference type="SAM" id="Phobius"/>
    </source>
</evidence>
<dbReference type="AlphaFoldDB" id="A0A6N3YX87"/>
<dbReference type="Gene3D" id="3.30.70.270">
    <property type="match status" value="1"/>
</dbReference>
<evidence type="ECO:0000256" key="1">
    <source>
        <dbReference type="ARBA" id="ARBA00004370"/>
    </source>
</evidence>
<comment type="caution">
    <text evidence="8">The sequence shown here is derived from an EMBL/GenBank/DDBJ whole genome shotgun (WGS) entry which is preliminary data.</text>
</comment>